<dbReference type="AlphaFoldDB" id="A0A382LL74"/>
<protein>
    <submittedName>
        <fullName evidence="1">Uncharacterized protein</fullName>
    </submittedName>
</protein>
<sequence>VGISITTEEKMDHQDEYFDNLVTMLE</sequence>
<gene>
    <name evidence="1" type="ORF">METZ01_LOCUS289389</name>
</gene>
<organism evidence="1">
    <name type="scientific">marine metagenome</name>
    <dbReference type="NCBI Taxonomy" id="408172"/>
    <lineage>
        <taxon>unclassified sequences</taxon>
        <taxon>metagenomes</taxon>
        <taxon>ecological metagenomes</taxon>
    </lineage>
</organism>
<accession>A0A382LL74</accession>
<feature type="non-terminal residue" evidence="1">
    <location>
        <position position="26"/>
    </location>
</feature>
<evidence type="ECO:0000313" key="1">
    <source>
        <dbReference type="EMBL" id="SVC36535.1"/>
    </source>
</evidence>
<name>A0A382LL74_9ZZZZ</name>
<reference evidence="1" key="1">
    <citation type="submission" date="2018-05" db="EMBL/GenBank/DDBJ databases">
        <authorList>
            <person name="Lanie J.A."/>
            <person name="Ng W.-L."/>
            <person name="Kazmierczak K.M."/>
            <person name="Andrzejewski T.M."/>
            <person name="Davidsen T.M."/>
            <person name="Wayne K.J."/>
            <person name="Tettelin H."/>
            <person name="Glass J.I."/>
            <person name="Rusch D."/>
            <person name="Podicherti R."/>
            <person name="Tsui H.-C.T."/>
            <person name="Winkler M.E."/>
        </authorList>
    </citation>
    <scope>NUCLEOTIDE SEQUENCE</scope>
</reference>
<dbReference type="EMBL" id="UINC01087288">
    <property type="protein sequence ID" value="SVC36535.1"/>
    <property type="molecule type" value="Genomic_DNA"/>
</dbReference>
<feature type="non-terminal residue" evidence="1">
    <location>
        <position position="1"/>
    </location>
</feature>
<proteinExistence type="predicted"/>